<gene>
    <name evidence="1" type="ORF">AVEN_255932_1</name>
</gene>
<reference evidence="1 2" key="1">
    <citation type="journal article" date="2019" name="Sci. Rep.">
        <title>Orb-weaving spider Araneus ventricosus genome elucidates the spidroin gene catalogue.</title>
        <authorList>
            <person name="Kono N."/>
            <person name="Nakamura H."/>
            <person name="Ohtoshi R."/>
            <person name="Moran D.A.P."/>
            <person name="Shinohara A."/>
            <person name="Yoshida Y."/>
            <person name="Fujiwara M."/>
            <person name="Mori M."/>
            <person name="Tomita M."/>
            <person name="Arakawa K."/>
        </authorList>
    </citation>
    <scope>NUCLEOTIDE SEQUENCE [LARGE SCALE GENOMIC DNA]</scope>
</reference>
<keyword evidence="2" id="KW-1185">Reference proteome</keyword>
<accession>A0A4Y2FV43</accession>
<protein>
    <submittedName>
        <fullName evidence="1">Uncharacterized protein</fullName>
    </submittedName>
</protein>
<name>A0A4Y2FV43_ARAVE</name>
<dbReference type="AlphaFoldDB" id="A0A4Y2FV43"/>
<evidence type="ECO:0000313" key="1">
    <source>
        <dbReference type="EMBL" id="GBM44239.1"/>
    </source>
</evidence>
<dbReference type="EMBL" id="BGPR01097080">
    <property type="protein sequence ID" value="GBM44239.1"/>
    <property type="molecule type" value="Genomic_DNA"/>
</dbReference>
<sequence>VHIHGRSSVESDFRTGTLRLRRRDLTISLRGPEKQNRDEHTLERTNNMLIDPSVTTTSVPYELQHRVKQTGD</sequence>
<dbReference type="Proteomes" id="UP000499080">
    <property type="component" value="Unassembled WGS sequence"/>
</dbReference>
<organism evidence="1 2">
    <name type="scientific">Araneus ventricosus</name>
    <name type="common">Orbweaver spider</name>
    <name type="synonym">Epeira ventricosa</name>
    <dbReference type="NCBI Taxonomy" id="182803"/>
    <lineage>
        <taxon>Eukaryota</taxon>
        <taxon>Metazoa</taxon>
        <taxon>Ecdysozoa</taxon>
        <taxon>Arthropoda</taxon>
        <taxon>Chelicerata</taxon>
        <taxon>Arachnida</taxon>
        <taxon>Araneae</taxon>
        <taxon>Araneomorphae</taxon>
        <taxon>Entelegynae</taxon>
        <taxon>Araneoidea</taxon>
        <taxon>Araneidae</taxon>
        <taxon>Araneus</taxon>
    </lineage>
</organism>
<proteinExistence type="predicted"/>
<comment type="caution">
    <text evidence="1">The sequence shown here is derived from an EMBL/GenBank/DDBJ whole genome shotgun (WGS) entry which is preliminary data.</text>
</comment>
<feature type="non-terminal residue" evidence="1">
    <location>
        <position position="1"/>
    </location>
</feature>
<evidence type="ECO:0000313" key="2">
    <source>
        <dbReference type="Proteomes" id="UP000499080"/>
    </source>
</evidence>